<comment type="caution">
    <text evidence="2">The sequence shown here is derived from an EMBL/GenBank/DDBJ whole genome shotgun (WGS) entry which is preliminary data.</text>
</comment>
<dbReference type="AlphaFoldDB" id="A0A849KAY6"/>
<name>A0A849KAY6_9BURK</name>
<feature type="chain" id="PRO_5032484920" description="Transporter" evidence="1">
    <location>
        <begin position="27"/>
        <end position="323"/>
    </location>
</feature>
<proteinExistence type="predicted"/>
<evidence type="ECO:0000256" key="1">
    <source>
        <dbReference type="SAM" id="SignalP"/>
    </source>
</evidence>
<evidence type="ECO:0000313" key="3">
    <source>
        <dbReference type="Proteomes" id="UP000552954"/>
    </source>
</evidence>
<keyword evidence="3" id="KW-1185">Reference proteome</keyword>
<evidence type="ECO:0008006" key="4">
    <source>
        <dbReference type="Google" id="ProtNLM"/>
    </source>
</evidence>
<dbReference type="Proteomes" id="UP000552954">
    <property type="component" value="Unassembled WGS sequence"/>
</dbReference>
<dbReference type="RefSeq" id="WP_171557014.1">
    <property type="nucleotide sequence ID" value="NZ_JABFCS010000001.1"/>
</dbReference>
<keyword evidence="1" id="KW-0732">Signal</keyword>
<gene>
    <name evidence="2" type="ORF">HK415_05065</name>
</gene>
<organism evidence="2 3">
    <name type="scientific">Ramlibacter montanisoli</name>
    <dbReference type="NCBI Taxonomy" id="2732512"/>
    <lineage>
        <taxon>Bacteria</taxon>
        <taxon>Pseudomonadati</taxon>
        <taxon>Pseudomonadota</taxon>
        <taxon>Betaproteobacteria</taxon>
        <taxon>Burkholderiales</taxon>
        <taxon>Comamonadaceae</taxon>
        <taxon>Ramlibacter</taxon>
    </lineage>
</organism>
<accession>A0A849KAY6</accession>
<reference evidence="2 3" key="2">
    <citation type="submission" date="2020-06" db="EMBL/GenBank/DDBJ databases">
        <title>Ramlibacter rhizophilus sp. nov., isolated from rhizosphere soil of national flower Mugunghwa from South Korea.</title>
        <authorList>
            <person name="Zheng-Fei Y."/>
            <person name="Huan T."/>
        </authorList>
    </citation>
    <scope>NUCLEOTIDE SEQUENCE [LARGE SCALE GENOMIC DNA]</scope>
    <source>
        <strain evidence="2 3">B156</strain>
    </source>
</reference>
<feature type="signal peptide" evidence="1">
    <location>
        <begin position="1"/>
        <end position="26"/>
    </location>
</feature>
<reference evidence="2 3" key="1">
    <citation type="submission" date="2020-05" db="EMBL/GenBank/DDBJ databases">
        <authorList>
            <person name="Khan S.A."/>
            <person name="Jeon C.O."/>
            <person name="Chun B.H."/>
        </authorList>
    </citation>
    <scope>NUCLEOTIDE SEQUENCE [LARGE SCALE GENOMIC DNA]</scope>
    <source>
        <strain evidence="2 3">B156</strain>
    </source>
</reference>
<dbReference type="EMBL" id="JABFCS010000001">
    <property type="protein sequence ID" value="NNU42676.1"/>
    <property type="molecule type" value="Genomic_DNA"/>
</dbReference>
<protein>
    <recommendedName>
        <fullName evidence="4">Transporter</fullName>
    </recommendedName>
</protein>
<sequence length="323" mass="34774">MHQFHGAAARAAAAILLAACAASAQASCGAAFCSVNTDWTTEAAGLAEGSVFDLRYEHIRQDQPRAGSRRIAVGEIRHHHDEVETLNRNLVATYTRTFANGFGLSVSAPFTDREHLHIHNHRGAQIPEQWDFRKFGDLRVTGRYQRALGGSDAAPSTAGVILGLKLPTGSTRVANTGGDIAERTLQPGTGTTDLILGAVFHQQLPASGASWFAQAQVQRALNSHDEFRPGTQLTADVGYAHPLADKLDGIVQLNVVAKRRDRGAEAESADSGSRAVFLSPGLSYRVTDAVRVYGFVQQPLYQYVNGVQLTPDRAFVLGVSTRF</sequence>
<evidence type="ECO:0000313" key="2">
    <source>
        <dbReference type="EMBL" id="NNU42676.1"/>
    </source>
</evidence>